<dbReference type="AlphaFoldDB" id="A0A917V8P6"/>
<dbReference type="InterPro" id="IPR024520">
    <property type="entry name" value="DUF3558"/>
</dbReference>
<sequence>MALKLIGTCKKTMVPILVGAILTTIVTACGSDDRTDIGSPSTPAAAEADRLPDPCAMTEADLAAAGFVSTDRITGPVGIEFKEWKGCTWQTTAGWFNVAVFTGPVNTTEFGNDAKYEGYWAKGRVSVDGVEGVGYRDKLDPSNRLRCYVGVDRTYGMVLFRAAIPYIPQGQQPPGDVCAEVNRISATLLKSMS</sequence>
<dbReference type="EMBL" id="BMMW01000002">
    <property type="protein sequence ID" value="GGK50826.1"/>
    <property type="molecule type" value="Genomic_DNA"/>
</dbReference>
<keyword evidence="2" id="KW-1185">Reference proteome</keyword>
<dbReference type="RefSeq" id="WP_229683998.1">
    <property type="nucleotide sequence ID" value="NZ_BMMW01000002.1"/>
</dbReference>
<reference evidence="1" key="2">
    <citation type="submission" date="2020-09" db="EMBL/GenBank/DDBJ databases">
        <authorList>
            <person name="Sun Q."/>
            <person name="Zhou Y."/>
        </authorList>
    </citation>
    <scope>NUCLEOTIDE SEQUENCE</scope>
    <source>
        <strain evidence="1">CGMCC 4.7278</strain>
    </source>
</reference>
<proteinExistence type="predicted"/>
<organism evidence="1 2">
    <name type="scientific">Nocardia camponoti</name>
    <dbReference type="NCBI Taxonomy" id="1616106"/>
    <lineage>
        <taxon>Bacteria</taxon>
        <taxon>Bacillati</taxon>
        <taxon>Actinomycetota</taxon>
        <taxon>Actinomycetes</taxon>
        <taxon>Mycobacteriales</taxon>
        <taxon>Nocardiaceae</taxon>
        <taxon>Nocardia</taxon>
    </lineage>
</organism>
<dbReference type="PROSITE" id="PS51257">
    <property type="entry name" value="PROKAR_LIPOPROTEIN"/>
    <property type="match status" value="1"/>
</dbReference>
<comment type="caution">
    <text evidence="1">The sequence shown here is derived from an EMBL/GenBank/DDBJ whole genome shotgun (WGS) entry which is preliminary data.</text>
</comment>
<protein>
    <recommendedName>
        <fullName evidence="3">DUF3558 domain-containing protein</fullName>
    </recommendedName>
</protein>
<evidence type="ECO:0008006" key="3">
    <source>
        <dbReference type="Google" id="ProtNLM"/>
    </source>
</evidence>
<evidence type="ECO:0000313" key="1">
    <source>
        <dbReference type="EMBL" id="GGK50826.1"/>
    </source>
</evidence>
<dbReference type="Proteomes" id="UP000612956">
    <property type="component" value="Unassembled WGS sequence"/>
</dbReference>
<dbReference type="Pfam" id="PF12079">
    <property type="entry name" value="DUF3558"/>
    <property type="match status" value="1"/>
</dbReference>
<name>A0A917V8P6_9NOCA</name>
<gene>
    <name evidence="1" type="ORF">GCM10011591_22980</name>
</gene>
<accession>A0A917V8P6</accession>
<reference evidence="1" key="1">
    <citation type="journal article" date="2014" name="Int. J. Syst. Evol. Microbiol.">
        <title>Complete genome sequence of Corynebacterium casei LMG S-19264T (=DSM 44701T), isolated from a smear-ripened cheese.</title>
        <authorList>
            <consortium name="US DOE Joint Genome Institute (JGI-PGF)"/>
            <person name="Walter F."/>
            <person name="Albersmeier A."/>
            <person name="Kalinowski J."/>
            <person name="Ruckert C."/>
        </authorList>
    </citation>
    <scope>NUCLEOTIDE SEQUENCE</scope>
    <source>
        <strain evidence="1">CGMCC 4.7278</strain>
    </source>
</reference>
<evidence type="ECO:0000313" key="2">
    <source>
        <dbReference type="Proteomes" id="UP000612956"/>
    </source>
</evidence>